<dbReference type="SUPFAM" id="SSF48403">
    <property type="entry name" value="Ankyrin repeat"/>
    <property type="match status" value="2"/>
</dbReference>
<feature type="repeat" description="ANK" evidence="11">
    <location>
        <begin position="322"/>
        <end position="354"/>
    </location>
</feature>
<evidence type="ECO:0000256" key="3">
    <source>
        <dbReference type="ARBA" id="ARBA00022606"/>
    </source>
</evidence>
<dbReference type="Pfam" id="PF12796">
    <property type="entry name" value="Ank_2"/>
    <property type="match status" value="5"/>
</dbReference>
<dbReference type="InterPro" id="IPR005821">
    <property type="entry name" value="Ion_trans_dom"/>
</dbReference>
<keyword evidence="5" id="KW-0677">Repeat</keyword>
<evidence type="ECO:0000313" key="15">
    <source>
        <dbReference type="Proteomes" id="UP000728185"/>
    </source>
</evidence>
<evidence type="ECO:0000256" key="7">
    <source>
        <dbReference type="ARBA" id="ARBA00023043"/>
    </source>
</evidence>
<dbReference type="Pfam" id="PF00520">
    <property type="entry name" value="Ion_trans"/>
    <property type="match status" value="1"/>
</dbReference>
<feature type="transmembrane region" description="Helical" evidence="12">
    <location>
        <begin position="996"/>
        <end position="1018"/>
    </location>
</feature>
<feature type="repeat" description="ANK" evidence="11">
    <location>
        <begin position="355"/>
        <end position="387"/>
    </location>
</feature>
<keyword evidence="9 12" id="KW-0472">Membrane</keyword>
<evidence type="ECO:0000256" key="5">
    <source>
        <dbReference type="ARBA" id="ARBA00022737"/>
    </source>
</evidence>
<evidence type="ECO:0000256" key="4">
    <source>
        <dbReference type="ARBA" id="ARBA00022692"/>
    </source>
</evidence>
<dbReference type="Proteomes" id="UP000728185">
    <property type="component" value="Unassembled WGS sequence"/>
</dbReference>
<dbReference type="Pfam" id="PF13637">
    <property type="entry name" value="Ank_4"/>
    <property type="match status" value="1"/>
</dbReference>
<feature type="transmembrane region" description="Helical" evidence="12">
    <location>
        <begin position="831"/>
        <end position="853"/>
    </location>
</feature>
<evidence type="ECO:0000313" key="14">
    <source>
        <dbReference type="EMBL" id="KAA0193842.1"/>
    </source>
</evidence>
<protein>
    <submittedName>
        <fullName evidence="14">Transient receptor potential cation channel subfamily A member 1</fullName>
    </submittedName>
</protein>
<comment type="caution">
    <text evidence="14">The sequence shown here is derived from an EMBL/GenBank/DDBJ whole genome shotgun (WGS) entry which is preliminary data.</text>
</comment>
<feature type="repeat" description="ANK" evidence="11">
    <location>
        <begin position="216"/>
        <end position="248"/>
    </location>
</feature>
<feature type="domain" description="Ion transport" evidence="13">
    <location>
        <begin position="873"/>
        <end position="1100"/>
    </location>
</feature>
<feature type="transmembrane region" description="Helical" evidence="12">
    <location>
        <begin position="1068"/>
        <end position="1091"/>
    </location>
</feature>
<dbReference type="InterPro" id="IPR036770">
    <property type="entry name" value="Ankyrin_rpt-contain_sf"/>
</dbReference>
<feature type="transmembrane region" description="Helical" evidence="12">
    <location>
        <begin position="956"/>
        <end position="976"/>
    </location>
</feature>
<dbReference type="PROSITE" id="PS50297">
    <property type="entry name" value="ANK_REP_REGION"/>
    <property type="match status" value="10"/>
</dbReference>
<feature type="repeat" description="ANK" evidence="11">
    <location>
        <begin position="388"/>
        <end position="420"/>
    </location>
</feature>
<evidence type="ECO:0000256" key="6">
    <source>
        <dbReference type="ARBA" id="ARBA00022989"/>
    </source>
</evidence>
<reference evidence="14" key="1">
    <citation type="submission" date="2019-05" db="EMBL/GenBank/DDBJ databases">
        <title>Annotation for the trematode Fasciolopsis buski.</title>
        <authorList>
            <person name="Choi Y.-J."/>
        </authorList>
    </citation>
    <scope>NUCLEOTIDE SEQUENCE</scope>
    <source>
        <strain evidence="14">HT</strain>
        <tissue evidence="14">Whole worm</tissue>
    </source>
</reference>
<dbReference type="AlphaFoldDB" id="A0A8E0RU64"/>
<feature type="transmembrane region" description="Helical" evidence="12">
    <location>
        <begin position="930"/>
        <end position="950"/>
    </location>
</feature>
<evidence type="ECO:0000256" key="2">
    <source>
        <dbReference type="ARBA" id="ARBA00022448"/>
    </source>
</evidence>
<dbReference type="PANTHER" id="PTHR47143">
    <property type="entry name" value="TRANSIENT RECEPTOR POTENTIAL CATION CHANNEL PROTEIN PAINLESS"/>
    <property type="match status" value="1"/>
</dbReference>
<dbReference type="EMBL" id="LUCM01004760">
    <property type="protein sequence ID" value="KAA0193842.1"/>
    <property type="molecule type" value="Genomic_DNA"/>
</dbReference>
<keyword evidence="4 12" id="KW-0812">Transmembrane</keyword>
<organism evidence="14 15">
    <name type="scientific">Fasciolopsis buskii</name>
    <dbReference type="NCBI Taxonomy" id="27845"/>
    <lineage>
        <taxon>Eukaryota</taxon>
        <taxon>Metazoa</taxon>
        <taxon>Spiralia</taxon>
        <taxon>Lophotrochozoa</taxon>
        <taxon>Platyhelminthes</taxon>
        <taxon>Trematoda</taxon>
        <taxon>Digenea</taxon>
        <taxon>Plagiorchiida</taxon>
        <taxon>Echinostomata</taxon>
        <taxon>Echinostomatoidea</taxon>
        <taxon>Fasciolidae</taxon>
        <taxon>Fasciolopsis</taxon>
    </lineage>
</organism>
<comment type="subcellular location">
    <subcellularLocation>
        <location evidence="1">Membrane</location>
        <topology evidence="1">Multi-pass membrane protein</topology>
    </subcellularLocation>
</comment>
<keyword evidence="6 12" id="KW-1133">Transmembrane helix</keyword>
<evidence type="ECO:0000259" key="13">
    <source>
        <dbReference type="Pfam" id="PF00520"/>
    </source>
</evidence>
<feature type="repeat" description="ANK" evidence="11">
    <location>
        <begin position="249"/>
        <end position="272"/>
    </location>
</feature>
<dbReference type="InterPro" id="IPR052076">
    <property type="entry name" value="TRP_cation_channel"/>
</dbReference>
<keyword evidence="7 11" id="KW-0040">ANK repeat</keyword>
<dbReference type="PRINTS" id="PR01415">
    <property type="entry name" value="ANKYRIN"/>
</dbReference>
<accession>A0A8E0RU64</accession>
<keyword evidence="8" id="KW-0406">Ion transport</keyword>
<feature type="repeat" description="ANK" evidence="11">
    <location>
        <begin position="457"/>
        <end position="489"/>
    </location>
</feature>
<evidence type="ECO:0000256" key="8">
    <source>
        <dbReference type="ARBA" id="ARBA00023065"/>
    </source>
</evidence>
<proteinExistence type="predicted"/>
<keyword evidence="10" id="KW-0407">Ion channel</keyword>
<dbReference type="InterPro" id="IPR002110">
    <property type="entry name" value="Ankyrin_rpt"/>
</dbReference>
<keyword evidence="3" id="KW-0716">Sensory transduction</keyword>
<evidence type="ECO:0000256" key="9">
    <source>
        <dbReference type="ARBA" id="ARBA00023136"/>
    </source>
</evidence>
<keyword evidence="2" id="KW-0813">Transport</keyword>
<dbReference type="OrthoDB" id="1661883at2759"/>
<feature type="repeat" description="ANK" evidence="11">
    <location>
        <begin position="590"/>
        <end position="622"/>
    </location>
</feature>
<dbReference type="GO" id="GO:1902495">
    <property type="term" value="C:transmembrane transporter complex"/>
    <property type="evidence" value="ECO:0007669"/>
    <property type="project" value="TreeGrafter"/>
</dbReference>
<name>A0A8E0RU64_9TREM</name>
<dbReference type="Pfam" id="PF00023">
    <property type="entry name" value="Ank"/>
    <property type="match status" value="1"/>
</dbReference>
<feature type="repeat" description="ANK" evidence="11">
    <location>
        <begin position="182"/>
        <end position="215"/>
    </location>
</feature>
<dbReference type="SMART" id="SM00248">
    <property type="entry name" value="ANK"/>
    <property type="match status" value="15"/>
</dbReference>
<evidence type="ECO:0000256" key="1">
    <source>
        <dbReference type="ARBA" id="ARBA00004141"/>
    </source>
</evidence>
<feature type="repeat" description="ANK" evidence="11">
    <location>
        <begin position="524"/>
        <end position="556"/>
    </location>
</feature>
<dbReference type="GO" id="GO:0005216">
    <property type="term" value="F:monoatomic ion channel activity"/>
    <property type="evidence" value="ECO:0007669"/>
    <property type="project" value="InterPro"/>
</dbReference>
<dbReference type="Gene3D" id="1.25.40.20">
    <property type="entry name" value="Ankyrin repeat-containing domain"/>
    <property type="match status" value="5"/>
</dbReference>
<evidence type="ECO:0000256" key="12">
    <source>
        <dbReference type="SAM" id="Phobius"/>
    </source>
</evidence>
<sequence>MNKEMSYNRARIRSTHPMQKREIVSLLLKLSRQGRAEELRELITDYKHVMPYIINKTDHGKLAALHYAARNEAYDCVRILVEEGGADANVKTSEQFTPLHFAARYRRLTDKPTTEFIGTTPVRQTLRSCPDVGFDGRQSKNHPRKTAQEFTNLYSVEEAVVCGRVIHYLVDHGAQLNGQDANGWTPLHYAAIRGNEVATYQLLKEPGIDIELSDHDGMRPLHLAVAHNETGIVHSLLTAGADPFAVTQRGNLPIHFACITGNVELVELILSHCGTDDNCRIVLNAENRDGETPLHWAVVKGHEAVVKLCLQKKADPNLTAFTGETTLHMAARVGSVEVARILIREGVSVCAEDVTLQTALHKAAERNNIDVVSILVRSGSDLENEDHNAFTPLLLAVSKGHIETVQLLAKSGANLFAQEKSGKTSVYLCAEGNQLEVLHEILMNPQAKSLVNVPNIHGNTPLHEASKLGHLEIVKLLLENGADLLAKNERERLAFHYAAKYGRLHIARLFLRKSPAIVSELDEDGNSAIHLAASRGHQNIADLLLRYGAAVDSRNNLRWTPLDCAAANGHRDCAQFLLENDSPVDPRDVSNTTPLHLACKHGHTRLVELLLAWGADPGVRMVINEHLPGYGPNALDSAIDHGQKSCAVILLQSPNWKRALRNQTVTSNGILTTPMRKLIAYMPDVAEMVLDRCLTEKQTDQDGSTVSHYNFEFIEDTYARWSNQAILKAEETMHPKTLGRFVNGRGKDAGFLLVRQQALAGACDTLAFSLSLDEDEMGVNKNNNTRPYTRNSRIWNKNHPLMLMVQYKRAHLLEHKLVTMLLQRKWLCTGLVYYVNLLIYVLFLAFYSTNMLISKSGDLIIRKNSTLKKFSLMDACLNGLLDYPEKSIATTVTISKYVVLALCAVNLLKEIAQLFYTGRRYLTMENFMEFSIYVLAILSVLEVYSCLNNYGLKLGWQWQCGAVGVFLAWLNLLLFLRRIPTLGLFVLMFTVIIRTFIKFFAVFFLFIFAFAFGFHILLSNHAQFNSLGNSLIKTSVMTMGEFEFDSLFNTQFESNAYENQIFFDGVTYSMFVGFLIVMTLVIMNLLVGLAVDDIKGVQNQAVVKRLAMQIQLLLDIDALLPHWIHERMEPKTFSVRKLRSASCSADTASTCFRTLWNRLCGNDEINEEDRGDEEVQRTERRMNLMDQKLTDLQINQDRMMSRLGQIVTTLRQIGGCDLNLDSINEVEAISNRRGSTTNIKKDRPS</sequence>
<evidence type="ECO:0000256" key="11">
    <source>
        <dbReference type="PROSITE-ProRule" id="PRU00023"/>
    </source>
</evidence>
<feature type="repeat" description="ANK" evidence="11">
    <location>
        <begin position="289"/>
        <end position="321"/>
    </location>
</feature>
<dbReference type="PANTHER" id="PTHR47143:SF3">
    <property type="entry name" value="PWWP DOMAIN-CONTAINING PROTEIN"/>
    <property type="match status" value="1"/>
</dbReference>
<evidence type="ECO:0000256" key="10">
    <source>
        <dbReference type="ARBA" id="ARBA00023303"/>
    </source>
</evidence>
<gene>
    <name evidence="14" type="ORF">FBUS_02486</name>
</gene>
<keyword evidence="14" id="KW-0675">Receptor</keyword>
<keyword evidence="15" id="KW-1185">Reference proteome</keyword>
<dbReference type="PROSITE" id="PS50088">
    <property type="entry name" value="ANK_REPEAT"/>
    <property type="match status" value="10"/>
</dbReference>